<dbReference type="AlphaFoldDB" id="A0A5J4TV01"/>
<evidence type="ECO:0000313" key="2">
    <source>
        <dbReference type="Proteomes" id="UP000324800"/>
    </source>
</evidence>
<organism evidence="1 2">
    <name type="scientific">Streblomastix strix</name>
    <dbReference type="NCBI Taxonomy" id="222440"/>
    <lineage>
        <taxon>Eukaryota</taxon>
        <taxon>Metamonada</taxon>
        <taxon>Preaxostyla</taxon>
        <taxon>Oxymonadida</taxon>
        <taxon>Streblomastigidae</taxon>
        <taxon>Streblomastix</taxon>
    </lineage>
</organism>
<protein>
    <submittedName>
        <fullName evidence="1">Uncharacterized protein</fullName>
    </submittedName>
</protein>
<feature type="non-terminal residue" evidence="1">
    <location>
        <position position="490"/>
    </location>
</feature>
<accession>A0A5J4TV01</accession>
<feature type="non-terminal residue" evidence="1">
    <location>
        <position position="1"/>
    </location>
</feature>
<reference evidence="1 2" key="1">
    <citation type="submission" date="2019-03" db="EMBL/GenBank/DDBJ databases">
        <title>Single cell metagenomics reveals metabolic interactions within the superorganism composed of flagellate Streblomastix strix and complex community of Bacteroidetes bacteria on its surface.</title>
        <authorList>
            <person name="Treitli S.C."/>
            <person name="Kolisko M."/>
            <person name="Husnik F."/>
            <person name="Keeling P."/>
            <person name="Hampl V."/>
        </authorList>
    </citation>
    <scope>NUCLEOTIDE SEQUENCE [LARGE SCALE GENOMIC DNA]</scope>
    <source>
        <strain evidence="1">ST1C</strain>
    </source>
</reference>
<dbReference type="Proteomes" id="UP000324800">
    <property type="component" value="Unassembled WGS sequence"/>
</dbReference>
<proteinExistence type="predicted"/>
<sequence length="490" mass="54439">VQLHRQHFDNLVQLFEQPLDVNVRARLRQQPIRNLQGDRLFPKAPLALKAPKQSCTSCLTLLASTDCVRIIGLRILGLNILSLKVVPKQLCSIRRTRLNSDTQSILDGGIQIVGGRTPNLHPLTSGILGMRGATIKVSYPKPGSKFKGILLLDDVDVAKEGVWSILLATIEEHTPNQRDKWNTDIYTDGTKTLAKVAQEVVDLFNTQNKNNLGVTATFGTYTPKGGSSTPAIIFTADDYNAWTIIPSNNLLSCTVVTAATAFAPEDISLGYKPFLDNAYVLDKIRQNAAEEGFENIGGNLSELYPGYNNPALFTQYALIHIRSYYPKTGGATVDEALWQITDLYIPYEDEAVPDDGKNAALKSILKVLNKAKVQDTFQSVMLSGDYWGTDGRHINKAFDMISSTYVNKVKSYAIHICGAKQKYIEEGVIVPVVIDKELNLLSAFEQCLYVSDSFTIETLFKLYRSINELIKYVHLGDVPIYTFSQANYMK</sequence>
<name>A0A5J4TV01_9EUKA</name>
<evidence type="ECO:0000313" key="1">
    <source>
        <dbReference type="EMBL" id="KAA6361235.1"/>
    </source>
</evidence>
<gene>
    <name evidence="1" type="ORF">EZS28_043238</name>
</gene>
<comment type="caution">
    <text evidence="1">The sequence shown here is derived from an EMBL/GenBank/DDBJ whole genome shotgun (WGS) entry which is preliminary data.</text>
</comment>
<dbReference type="EMBL" id="SNRW01025837">
    <property type="protein sequence ID" value="KAA6361235.1"/>
    <property type="molecule type" value="Genomic_DNA"/>
</dbReference>